<dbReference type="InterPro" id="IPR013113">
    <property type="entry name" value="SIP_FAD-bd"/>
</dbReference>
<comment type="caution">
    <text evidence="3">The sequence shown here is derived from an EMBL/GenBank/DDBJ whole genome shotgun (WGS) entry which is preliminary data.</text>
</comment>
<dbReference type="PANTHER" id="PTHR30157">
    <property type="entry name" value="FERRIC REDUCTASE, NADPH-DEPENDENT"/>
    <property type="match status" value="1"/>
</dbReference>
<dbReference type="Pfam" id="PF08021">
    <property type="entry name" value="FAD_binding_9"/>
    <property type="match status" value="1"/>
</dbReference>
<dbReference type="InterPro" id="IPR036390">
    <property type="entry name" value="WH_DNA-bd_sf"/>
</dbReference>
<keyword evidence="4" id="KW-1185">Reference proteome</keyword>
<dbReference type="InterPro" id="IPR039261">
    <property type="entry name" value="FNR_nucleotide-bd"/>
</dbReference>
<feature type="compositionally biased region" description="Low complexity" evidence="1">
    <location>
        <begin position="267"/>
        <end position="279"/>
    </location>
</feature>
<accession>A0ABX1ALZ7</accession>
<dbReference type="Pfam" id="PF04954">
    <property type="entry name" value="SIP"/>
    <property type="match status" value="1"/>
</dbReference>
<name>A0ABX1ALZ7_9ACTN</name>
<evidence type="ECO:0000313" key="3">
    <source>
        <dbReference type="EMBL" id="NJP67051.1"/>
    </source>
</evidence>
<dbReference type="Gene3D" id="1.10.10.10">
    <property type="entry name" value="Winged helix-like DNA-binding domain superfamily/Winged helix DNA-binding domain"/>
    <property type="match status" value="1"/>
</dbReference>
<protein>
    <submittedName>
        <fullName evidence="3">Siderophore-interacting protein</fullName>
    </submittedName>
</protein>
<proteinExistence type="predicted"/>
<feature type="region of interest" description="Disordered" evidence="1">
    <location>
        <begin position="261"/>
        <end position="286"/>
    </location>
</feature>
<dbReference type="Gene3D" id="2.40.30.10">
    <property type="entry name" value="Translation factors"/>
    <property type="match status" value="1"/>
</dbReference>
<dbReference type="EMBL" id="JAAVJB010000084">
    <property type="protein sequence ID" value="NJP67051.1"/>
    <property type="molecule type" value="Genomic_DNA"/>
</dbReference>
<dbReference type="InterPro" id="IPR036388">
    <property type="entry name" value="WH-like_DNA-bd_sf"/>
</dbReference>
<dbReference type="PANTHER" id="PTHR30157:SF0">
    <property type="entry name" value="NADPH-DEPENDENT FERRIC-CHELATE REDUCTASE"/>
    <property type="match status" value="1"/>
</dbReference>
<evidence type="ECO:0000256" key="1">
    <source>
        <dbReference type="SAM" id="MobiDB-lite"/>
    </source>
</evidence>
<dbReference type="Gene3D" id="3.40.50.80">
    <property type="entry name" value="Nucleotide-binding domain of ferredoxin-NADP reductase (FNR) module"/>
    <property type="match status" value="1"/>
</dbReference>
<reference evidence="3 4" key="1">
    <citation type="submission" date="2020-03" db="EMBL/GenBank/DDBJ databases">
        <title>Draft genome of Streptomyces sp. ventii, isolated from the Axial Seamount in the Pacific Ocean, and resequencing of the two type strains Streptomyces lonarensis strain NCL 716 and Streptomyces bohaiensis strain 11A07.</title>
        <authorList>
            <person name="Loughran R.M."/>
            <person name="Pfannmuller K.M."/>
            <person name="Wasson B.J."/>
            <person name="Deadmond M.C."/>
            <person name="Paddock B.E."/>
            <person name="Koyack M.J."/>
            <person name="Gallegos D.A."/>
            <person name="Mitchell E.A."/>
            <person name="Ushijima B."/>
            <person name="Saw J.H."/>
            <person name="Mcphail K.L."/>
            <person name="Videau P."/>
        </authorList>
    </citation>
    <scope>NUCLEOTIDE SEQUENCE [LARGE SCALE GENOMIC DNA]</scope>
    <source>
        <strain evidence="4">5675061</strain>
    </source>
</reference>
<dbReference type="SUPFAM" id="SSF53335">
    <property type="entry name" value="S-adenosyl-L-methionine-dependent methyltransferases"/>
    <property type="match status" value="1"/>
</dbReference>
<dbReference type="InterPro" id="IPR039374">
    <property type="entry name" value="SIP_fam"/>
</dbReference>
<sequence>MAPHHLRTHPLVLRHLTVRRTERVNARTMRVTLTGEQLDAFVAAGRTQPPFDSPAFDDHVKLVLTDDGRVEDALPRQLPHGIEWLPSENRLTRDYTPRRVDRAARELDLDFVLGHDGPAARWSLTAAPGDPAWVVGPKSSTVLPDELDWIVLLGDETALPAIARFLEERPTPAPAEIHVLVTDPAARVELPLGPADRVRWTVTDGHDPEVPLRLLREHDWRPGQGYVWGAGEARAMLPVRRFLRNERGLDRSRTDVTGYWHHRAPEPADSTPAPTAPAGAHDETRAGDPAATALGWFAVRAALRLPVLDTLARGAARLGPLAAAAGTTPERLAPLLAVLAARGLVTETDGEHALAEAGRELVEDDHARESYDGFDAELLRSLTELDTTLRGGEPSWRLTHGRTLHESAEADPEVLAELVEHADALGYVLDALIAEPVVRAADALTLHGPAAAVVADVLRDRGIASALTVTGSPAALEQLRPRVRAGDVAFAERPARNGPVIAALALGHRTDAEATALLAELRDVTEALVVVESLRPDSLGPAAADERLLRLAMTGSPPRTADAVAALAAAAGWRRESAVPLGWGFEALVLRPAPEPAEG</sequence>
<dbReference type="SUPFAM" id="SSF46785">
    <property type="entry name" value="Winged helix' DNA-binding domain"/>
    <property type="match status" value="1"/>
</dbReference>
<dbReference type="Gene3D" id="3.40.50.150">
    <property type="entry name" value="Vaccinia Virus protein VP39"/>
    <property type="match status" value="1"/>
</dbReference>
<dbReference type="CDD" id="cd06193">
    <property type="entry name" value="siderophore_interacting"/>
    <property type="match status" value="1"/>
</dbReference>
<feature type="domain" description="FAD-binding FR-type" evidence="2">
    <location>
        <begin position="11"/>
        <end position="144"/>
    </location>
</feature>
<dbReference type="InterPro" id="IPR017927">
    <property type="entry name" value="FAD-bd_FR_type"/>
</dbReference>
<dbReference type="Proteomes" id="UP000746503">
    <property type="component" value="Unassembled WGS sequence"/>
</dbReference>
<dbReference type="InterPro" id="IPR029063">
    <property type="entry name" value="SAM-dependent_MTases_sf"/>
</dbReference>
<dbReference type="RefSeq" id="WP_167933568.1">
    <property type="nucleotide sequence ID" value="NZ_JAAVJB010000084.1"/>
</dbReference>
<gene>
    <name evidence="3" type="ORF">HCJ92_12295</name>
</gene>
<dbReference type="PROSITE" id="PS51384">
    <property type="entry name" value="FAD_FR"/>
    <property type="match status" value="1"/>
</dbReference>
<evidence type="ECO:0000313" key="4">
    <source>
        <dbReference type="Proteomes" id="UP000746503"/>
    </source>
</evidence>
<organism evidence="3 4">
    <name type="scientific">Streptomyces spiramenti</name>
    <dbReference type="NCBI Taxonomy" id="2720606"/>
    <lineage>
        <taxon>Bacteria</taxon>
        <taxon>Bacillati</taxon>
        <taxon>Actinomycetota</taxon>
        <taxon>Actinomycetes</taxon>
        <taxon>Kitasatosporales</taxon>
        <taxon>Streptomycetaceae</taxon>
        <taxon>Streptomyces</taxon>
    </lineage>
</organism>
<dbReference type="InterPro" id="IPR007037">
    <property type="entry name" value="SIP_rossman_dom"/>
</dbReference>
<evidence type="ECO:0000259" key="2">
    <source>
        <dbReference type="PROSITE" id="PS51384"/>
    </source>
</evidence>